<dbReference type="AlphaFoldDB" id="A0A1B7YDY5"/>
<dbReference type="EMBL" id="LTAN01000004">
    <property type="protein sequence ID" value="OBR10326.1"/>
    <property type="molecule type" value="Genomic_DNA"/>
</dbReference>
<feature type="region of interest" description="Disordered" evidence="1">
    <location>
        <begin position="98"/>
        <end position="126"/>
    </location>
</feature>
<sequence length="126" mass="13465">MVDRVMVYNKVSSALFRLNSHEAVAERIVRRLHTDGARRTSTPAEPRSSAWDRSAAAELSEANGWYGQPCGVSVLLCLRHPRHILMAECATAAMTTAAAVAGPPPPPPPPPPGRHGIASPPLARTE</sequence>
<comment type="caution">
    <text evidence="2">The sequence shown here is derived from an EMBL/GenBank/DDBJ whole genome shotgun (WGS) entry which is preliminary data.</text>
</comment>
<name>A0A1B7YDY5_COLHI</name>
<proteinExistence type="predicted"/>
<dbReference type="RefSeq" id="XP_018158843.1">
    <property type="nucleotide sequence ID" value="XM_018300993.1"/>
</dbReference>
<evidence type="ECO:0000256" key="1">
    <source>
        <dbReference type="SAM" id="MobiDB-lite"/>
    </source>
</evidence>
<dbReference type="Proteomes" id="UP000092177">
    <property type="component" value="Chromosome 4"/>
</dbReference>
<evidence type="ECO:0000313" key="2">
    <source>
        <dbReference type="EMBL" id="OBR10326.1"/>
    </source>
</evidence>
<dbReference type="KEGG" id="chig:CH63R_06018"/>
<reference evidence="3" key="1">
    <citation type="journal article" date="2017" name="BMC Genomics">
        <title>Gapless genome assembly of Colletotrichum higginsianum reveals chromosome structure and association of transposable elements with secondary metabolite gene clusters.</title>
        <authorList>
            <person name="Dallery J.-F."/>
            <person name="Lapalu N."/>
            <person name="Zampounis A."/>
            <person name="Pigne S."/>
            <person name="Luyten I."/>
            <person name="Amselem J."/>
            <person name="Wittenberg A.H.J."/>
            <person name="Zhou S."/>
            <person name="de Queiroz M.V."/>
            <person name="Robin G.P."/>
            <person name="Auger A."/>
            <person name="Hainaut M."/>
            <person name="Henrissat B."/>
            <person name="Kim K.-T."/>
            <person name="Lee Y.-H."/>
            <person name="Lespinet O."/>
            <person name="Schwartz D.C."/>
            <person name="Thon M.R."/>
            <person name="O'Connell R.J."/>
        </authorList>
    </citation>
    <scope>NUCLEOTIDE SEQUENCE [LARGE SCALE GENOMIC DNA]</scope>
    <source>
        <strain evidence="3">IMI 349063</strain>
    </source>
</reference>
<dbReference type="VEuPathDB" id="FungiDB:CH63R_06018"/>
<keyword evidence="3" id="KW-1185">Reference proteome</keyword>
<accession>A0A1B7YDY5</accession>
<feature type="compositionally biased region" description="Pro residues" evidence="1">
    <location>
        <begin position="102"/>
        <end position="113"/>
    </location>
</feature>
<protein>
    <submittedName>
        <fullName evidence="2">Uncharacterized protein</fullName>
    </submittedName>
</protein>
<feature type="compositionally biased region" description="Low complexity" evidence="1">
    <location>
        <begin position="114"/>
        <end position="126"/>
    </location>
</feature>
<evidence type="ECO:0000313" key="3">
    <source>
        <dbReference type="Proteomes" id="UP000092177"/>
    </source>
</evidence>
<organism evidence="2 3">
    <name type="scientific">Colletotrichum higginsianum (strain IMI 349063)</name>
    <name type="common">Crucifer anthracnose fungus</name>
    <dbReference type="NCBI Taxonomy" id="759273"/>
    <lineage>
        <taxon>Eukaryota</taxon>
        <taxon>Fungi</taxon>
        <taxon>Dikarya</taxon>
        <taxon>Ascomycota</taxon>
        <taxon>Pezizomycotina</taxon>
        <taxon>Sordariomycetes</taxon>
        <taxon>Hypocreomycetidae</taxon>
        <taxon>Glomerellales</taxon>
        <taxon>Glomerellaceae</taxon>
        <taxon>Colletotrichum</taxon>
        <taxon>Colletotrichum destructivum species complex</taxon>
    </lineage>
</organism>
<dbReference type="GeneID" id="28865100"/>
<gene>
    <name evidence="2" type="ORF">CH63R_06018</name>
</gene>